<proteinExistence type="predicted"/>
<evidence type="ECO:0000313" key="1">
    <source>
        <dbReference type="EMBL" id="CAG7893890.1"/>
    </source>
</evidence>
<dbReference type="AlphaFoldDB" id="A0A8D9M1I7"/>
<organism evidence="1 2">
    <name type="scientific">Brassica campestris</name>
    <name type="common">Field mustard</name>
    <dbReference type="NCBI Taxonomy" id="3711"/>
    <lineage>
        <taxon>Eukaryota</taxon>
        <taxon>Viridiplantae</taxon>
        <taxon>Streptophyta</taxon>
        <taxon>Embryophyta</taxon>
        <taxon>Tracheophyta</taxon>
        <taxon>Spermatophyta</taxon>
        <taxon>Magnoliopsida</taxon>
        <taxon>eudicotyledons</taxon>
        <taxon>Gunneridae</taxon>
        <taxon>Pentapetalae</taxon>
        <taxon>rosids</taxon>
        <taxon>malvids</taxon>
        <taxon>Brassicales</taxon>
        <taxon>Brassicaceae</taxon>
        <taxon>Brassiceae</taxon>
        <taxon>Brassica</taxon>
    </lineage>
</organism>
<dbReference type="EMBL" id="LS974618">
    <property type="protein sequence ID" value="CAG7893890.1"/>
    <property type="molecule type" value="Genomic_DNA"/>
</dbReference>
<dbReference type="Proteomes" id="UP000694005">
    <property type="component" value="Chromosome A02"/>
</dbReference>
<accession>A0A8D9M1I7</accession>
<dbReference type="Gramene" id="A02p28420.2_BraZ1">
    <property type="protein sequence ID" value="A02p28420.2_BraZ1.CDS"/>
    <property type="gene ID" value="A02g28420.2_BraZ1"/>
</dbReference>
<evidence type="ECO:0000313" key="2">
    <source>
        <dbReference type="Proteomes" id="UP000694005"/>
    </source>
</evidence>
<gene>
    <name evidence="1" type="ORF">BRAPAZ1V2_A02P28420.2</name>
</gene>
<reference evidence="1 2" key="1">
    <citation type="submission" date="2021-07" db="EMBL/GenBank/DDBJ databases">
        <authorList>
            <consortium name="Genoscope - CEA"/>
            <person name="William W."/>
        </authorList>
    </citation>
    <scope>NUCLEOTIDE SEQUENCE [LARGE SCALE GENOMIC DNA]</scope>
</reference>
<sequence>MQQQFRFRISGSRIVPSSVENSLCGSIHRSYYLLLCHRKSLAKLFDLLVSGSRDGCFALWDLRCKRSSLREEFCINSTGMVKGAHLSPLSKEIGRRKVKEHYDCSFLSLIFGSQVLLHYYPLDGRLTISPVAETNCKMDEIGDITKPDLETLEKLVYDVVETKNILEVPPVTAQVTKWRVCSSTLYESLYVRWYRSYGVR</sequence>
<name>A0A8D9M1I7_BRACM</name>
<protein>
    <submittedName>
        <fullName evidence="1">Uncharacterized protein</fullName>
    </submittedName>
</protein>